<evidence type="ECO:0000313" key="4">
    <source>
        <dbReference type="Proteomes" id="UP000009223"/>
    </source>
</evidence>
<dbReference type="eggNOG" id="COG4254">
    <property type="taxonomic scope" value="Bacteria"/>
</dbReference>
<reference evidence="3 4" key="2">
    <citation type="journal article" date="2011" name="ISME J.">
        <title>RNA-seq reveals cooperative metabolic interactions between two termite-gut spirochete species in co-culture.</title>
        <authorList>
            <person name="Rosenthal A.Z."/>
            <person name="Matson E.G."/>
            <person name="Eldar A."/>
            <person name="Leadbetter J.R."/>
        </authorList>
    </citation>
    <scope>NUCLEOTIDE SEQUENCE [LARGE SCALE GENOMIC DNA]</scope>
    <source>
        <strain evidence="4">ATCC BAA-887 / DSM 12427 / ZAS-2</strain>
    </source>
</reference>
<evidence type="ECO:0000259" key="2">
    <source>
        <dbReference type="Pfam" id="PF04773"/>
    </source>
</evidence>
<dbReference type="PANTHER" id="PTHR38731">
    <property type="entry name" value="LIPL45-RELATED LIPOPROTEIN-RELATED"/>
    <property type="match status" value="1"/>
</dbReference>
<dbReference type="KEGG" id="tpi:TREPR_0580"/>
<dbReference type="OrthoDB" id="368636at2"/>
<keyword evidence="4" id="KW-1185">Reference proteome</keyword>
<dbReference type="EMBL" id="CP001843">
    <property type="protein sequence ID" value="AEF84897.1"/>
    <property type="molecule type" value="Genomic_DNA"/>
</dbReference>
<dbReference type="Gene3D" id="2.60.120.1440">
    <property type="match status" value="1"/>
</dbReference>
<dbReference type="STRING" id="545694.TREPR_0580"/>
<protein>
    <recommendedName>
        <fullName evidence="2">FecR protein domain-containing protein</fullName>
    </recommendedName>
</protein>
<dbReference type="Pfam" id="PF04773">
    <property type="entry name" value="FecR"/>
    <property type="match status" value="1"/>
</dbReference>
<sequence length="221" mass="23741">MGYWNRFFVLIFISAGGILFAQDFGTFWEVNGTVEIRSPDGTWVRAGPGDRIEKATLISSGFKSSAVISLGDSIVMLRPLTRLSLEEILQNKEGEAISLSLQTGRIRAEVSPPSGGRTDFTIRSPSAVASVRGTSFEFDTVNLRVLHGQVLYSRINGTQVPVAGGEMSYVDEIEGRVVSPFEAAAENLSLPHPMGSGSGLRGNTRDISPGTGTVGIEFAWD</sequence>
<evidence type="ECO:0000313" key="3">
    <source>
        <dbReference type="EMBL" id="AEF84897.1"/>
    </source>
</evidence>
<reference evidence="4" key="1">
    <citation type="submission" date="2009-12" db="EMBL/GenBank/DDBJ databases">
        <title>Complete sequence of Treponema primitia strain ZAS-2.</title>
        <authorList>
            <person name="Tetu S.G."/>
            <person name="Matson E."/>
            <person name="Ren Q."/>
            <person name="Seshadri R."/>
            <person name="Elbourne L."/>
            <person name="Hassan K.A."/>
            <person name="Durkin A."/>
            <person name="Radune D."/>
            <person name="Mohamoud Y."/>
            <person name="Shay R."/>
            <person name="Jin S."/>
            <person name="Zhang X."/>
            <person name="Lucey K."/>
            <person name="Ballor N.R."/>
            <person name="Ottesen E."/>
            <person name="Rosenthal R."/>
            <person name="Allen A."/>
            <person name="Leadbetter J.R."/>
            <person name="Paulsen I.T."/>
        </authorList>
    </citation>
    <scope>NUCLEOTIDE SEQUENCE [LARGE SCALE GENOMIC DNA]</scope>
    <source>
        <strain evidence="4">ATCC BAA-887 / DSM 12427 / ZAS-2</strain>
    </source>
</reference>
<feature type="domain" description="FecR protein" evidence="2">
    <location>
        <begin position="58"/>
        <end position="150"/>
    </location>
</feature>
<name>F5YKR2_TREPZ</name>
<feature type="region of interest" description="Disordered" evidence="1">
    <location>
        <begin position="189"/>
        <end position="208"/>
    </location>
</feature>
<organism evidence="3 4">
    <name type="scientific">Treponema primitia (strain ATCC BAA-887 / DSM 12427 / ZAS-2)</name>
    <dbReference type="NCBI Taxonomy" id="545694"/>
    <lineage>
        <taxon>Bacteria</taxon>
        <taxon>Pseudomonadati</taxon>
        <taxon>Spirochaetota</taxon>
        <taxon>Spirochaetia</taxon>
        <taxon>Spirochaetales</taxon>
        <taxon>Treponemataceae</taxon>
        <taxon>Treponema</taxon>
    </lineage>
</organism>
<accession>F5YKR2</accession>
<dbReference type="Proteomes" id="UP000009223">
    <property type="component" value="Chromosome"/>
</dbReference>
<gene>
    <name evidence="3" type="ordered locus">TREPR_0580</name>
</gene>
<dbReference type="HOGENOM" id="CLU_092443_0_0_12"/>
<dbReference type="AlphaFoldDB" id="F5YKR2"/>
<dbReference type="InterPro" id="IPR006860">
    <property type="entry name" value="FecR"/>
</dbReference>
<proteinExistence type="predicted"/>
<evidence type="ECO:0000256" key="1">
    <source>
        <dbReference type="SAM" id="MobiDB-lite"/>
    </source>
</evidence>
<dbReference type="RefSeq" id="WP_015709444.1">
    <property type="nucleotide sequence ID" value="NC_015578.1"/>
</dbReference>